<organism evidence="2 3">
    <name type="scientific">Myroides marinus</name>
    <dbReference type="NCBI Taxonomy" id="703342"/>
    <lineage>
        <taxon>Bacteria</taxon>
        <taxon>Pseudomonadati</taxon>
        <taxon>Bacteroidota</taxon>
        <taxon>Flavobacteriia</taxon>
        <taxon>Flavobacteriales</taxon>
        <taxon>Flavobacteriaceae</taxon>
        <taxon>Myroides</taxon>
    </lineage>
</organism>
<evidence type="ECO:0000313" key="2">
    <source>
        <dbReference type="EMBL" id="SEI71969.1"/>
    </source>
</evidence>
<protein>
    <submittedName>
        <fullName evidence="2">Protein N-acetyltransferase, RimJ/RimL family</fullName>
    </submittedName>
</protein>
<dbReference type="Gene3D" id="3.40.630.30">
    <property type="match status" value="1"/>
</dbReference>
<dbReference type="RefSeq" id="WP_074745034.1">
    <property type="nucleotide sequence ID" value="NZ_FNYS01000003.1"/>
</dbReference>
<accession>A0A1H6SVJ1</accession>
<dbReference type="PANTHER" id="PTHR43610:SF1">
    <property type="entry name" value="N-ACETYLTRANSFERASE DOMAIN-CONTAINING PROTEIN"/>
    <property type="match status" value="1"/>
</dbReference>
<reference evidence="2 3" key="1">
    <citation type="submission" date="2016-10" db="EMBL/GenBank/DDBJ databases">
        <authorList>
            <person name="de Groot N.N."/>
        </authorList>
    </citation>
    <scope>NUCLEOTIDE SEQUENCE [LARGE SCALE GENOMIC DNA]</scope>
    <source>
        <strain evidence="2 3">DSM 23048</strain>
    </source>
</reference>
<dbReference type="GO" id="GO:0016747">
    <property type="term" value="F:acyltransferase activity, transferring groups other than amino-acyl groups"/>
    <property type="evidence" value="ECO:0007669"/>
    <property type="project" value="InterPro"/>
</dbReference>
<dbReference type="PANTHER" id="PTHR43610">
    <property type="entry name" value="BLL6696 PROTEIN"/>
    <property type="match status" value="1"/>
</dbReference>
<dbReference type="InterPro" id="IPR016181">
    <property type="entry name" value="Acyl_CoA_acyltransferase"/>
</dbReference>
<feature type="domain" description="N-acetyltransferase" evidence="1">
    <location>
        <begin position="18"/>
        <end position="155"/>
    </location>
</feature>
<dbReference type="Pfam" id="PF13302">
    <property type="entry name" value="Acetyltransf_3"/>
    <property type="match status" value="1"/>
</dbReference>
<evidence type="ECO:0000259" key="1">
    <source>
        <dbReference type="Pfam" id="PF13302"/>
    </source>
</evidence>
<dbReference type="SUPFAM" id="SSF55729">
    <property type="entry name" value="Acyl-CoA N-acyltransferases (Nat)"/>
    <property type="match status" value="1"/>
</dbReference>
<evidence type="ECO:0000313" key="3">
    <source>
        <dbReference type="Proteomes" id="UP000183077"/>
    </source>
</evidence>
<dbReference type="InterPro" id="IPR000182">
    <property type="entry name" value="GNAT_dom"/>
</dbReference>
<sequence>MNNSWIPYPLVLEGNIVKLVPLEEHHLEELYKVSSDKELWRLVPTDCSDRDTFYANYRNVLAARDRGGQYPFVILDKETNAIIGSTRFFEMYEADKKLEIGWTWITQGYWGTVVNLECKLLLLTYCFETLKVNRVQLKTKDDNIRSRNAIEKIGGVFEGVLRKDKIQNDGTTRNAAYYSILDNEWKIAKNKIESLINR</sequence>
<proteinExistence type="predicted"/>
<dbReference type="GeneID" id="82256352"/>
<gene>
    <name evidence="2" type="ORF">SAMN04488018_103226</name>
</gene>
<keyword evidence="2" id="KW-0808">Transferase</keyword>
<name>A0A1H6SVJ1_9FLAO</name>
<dbReference type="EMBL" id="FNYS01000003">
    <property type="protein sequence ID" value="SEI71969.1"/>
    <property type="molecule type" value="Genomic_DNA"/>
</dbReference>
<dbReference type="Proteomes" id="UP000183077">
    <property type="component" value="Unassembled WGS sequence"/>
</dbReference>
<dbReference type="AlphaFoldDB" id="A0A1H6SVJ1"/>